<dbReference type="EMBL" id="JAFIRA010000012">
    <property type="protein sequence ID" value="MCJ2542533.1"/>
    <property type="molecule type" value="Genomic_DNA"/>
</dbReference>
<gene>
    <name evidence="1" type="ORF">JX360_06375</name>
</gene>
<keyword evidence="2" id="KW-1185">Reference proteome</keyword>
<sequence length="66" mass="7718">MQIKYFEATDTLFYIVFNQNSPIETRDLDENTLLDFDQEGQLCSMTLEHAKERAGIPEIDYQTLRG</sequence>
<accession>A0ABT0C9S0</accession>
<evidence type="ECO:0000313" key="2">
    <source>
        <dbReference type="Proteomes" id="UP000830835"/>
    </source>
</evidence>
<reference evidence="1" key="1">
    <citation type="submission" date="2021-02" db="EMBL/GenBank/DDBJ databases">
        <title>The CRISPR/cas machinery reduction and long-range gene transfer in the hot spring cyanobacterium Synechococcus.</title>
        <authorList>
            <person name="Dvorak P."/>
            <person name="Jahodarova E."/>
            <person name="Hasler P."/>
            <person name="Poulickova A."/>
        </authorList>
    </citation>
    <scope>NUCLEOTIDE SEQUENCE</scope>
    <source>
        <strain evidence="1">Rupite</strain>
    </source>
</reference>
<dbReference type="InterPro" id="IPR019270">
    <property type="entry name" value="DUF2283"/>
</dbReference>
<comment type="caution">
    <text evidence="1">The sequence shown here is derived from an EMBL/GenBank/DDBJ whole genome shotgun (WGS) entry which is preliminary data.</text>
</comment>
<protein>
    <submittedName>
        <fullName evidence="1">DUF2283 domain-containing protein</fullName>
    </submittedName>
</protein>
<dbReference type="RefSeq" id="WP_244349808.1">
    <property type="nucleotide sequence ID" value="NZ_JAFIRA010000012.1"/>
</dbReference>
<dbReference type="Proteomes" id="UP000830835">
    <property type="component" value="Unassembled WGS sequence"/>
</dbReference>
<proteinExistence type="predicted"/>
<dbReference type="Pfam" id="PF10049">
    <property type="entry name" value="DUF2283"/>
    <property type="match status" value="1"/>
</dbReference>
<organism evidence="1 2">
    <name type="scientific">Thermostichus vulcanus str. 'Rupite'</name>
    <dbReference type="NCBI Taxonomy" id="2813851"/>
    <lineage>
        <taxon>Bacteria</taxon>
        <taxon>Bacillati</taxon>
        <taxon>Cyanobacteriota</taxon>
        <taxon>Cyanophyceae</taxon>
        <taxon>Thermostichales</taxon>
        <taxon>Thermostichaceae</taxon>
        <taxon>Thermostichus</taxon>
    </lineage>
</organism>
<evidence type="ECO:0000313" key="1">
    <source>
        <dbReference type="EMBL" id="MCJ2542533.1"/>
    </source>
</evidence>
<name>A0ABT0C9S0_THEVL</name>